<dbReference type="OrthoDB" id="6146868at2"/>
<evidence type="ECO:0000313" key="6">
    <source>
        <dbReference type="Proteomes" id="UP000307790"/>
    </source>
</evidence>
<keyword evidence="1" id="KW-0805">Transcription regulation</keyword>
<dbReference type="SUPFAM" id="SSF46689">
    <property type="entry name" value="Homeodomain-like"/>
    <property type="match status" value="2"/>
</dbReference>
<name>A0A5R9IFJ2_9GAMM</name>
<protein>
    <submittedName>
        <fullName evidence="5">AraC family transcriptional regulator</fullName>
    </submittedName>
</protein>
<gene>
    <name evidence="5" type="ORF">FE810_11920</name>
</gene>
<dbReference type="PANTHER" id="PTHR43280:SF28">
    <property type="entry name" value="HTH-TYPE TRANSCRIPTIONAL ACTIVATOR RHAS"/>
    <property type="match status" value="1"/>
</dbReference>
<dbReference type="Proteomes" id="UP000307790">
    <property type="component" value="Unassembled WGS sequence"/>
</dbReference>
<dbReference type="InterPro" id="IPR000014">
    <property type="entry name" value="PAS"/>
</dbReference>
<accession>A0A5R9IFJ2</accession>
<dbReference type="PROSITE" id="PS01124">
    <property type="entry name" value="HTH_ARAC_FAMILY_2"/>
    <property type="match status" value="1"/>
</dbReference>
<sequence>MDYLRQLKNFNSEQLITIFEFIPDILFWVKDTQSQILYANQAFLDNLGIHQLEKILGQSDYAFSPQHIAKQFIRDDQRILAGELVTNRIEMNVLDGEDIGWFTTTKRPIKDDQGQIIGSYGYTRSLGKTPPLFKSLDAIHIPLEYIKQHYQQPIAIETLAQITCLSISALERRFKKHLGKTPKQFINEFRLEKARKLLLETQLPIAEVAYNTGFTDHSYFCRQYKSMFAEQPSEIRQR</sequence>
<evidence type="ECO:0000259" key="4">
    <source>
        <dbReference type="PROSITE" id="PS01124"/>
    </source>
</evidence>
<dbReference type="CDD" id="cd00130">
    <property type="entry name" value="PAS"/>
    <property type="match status" value="1"/>
</dbReference>
<dbReference type="InterPro" id="IPR018060">
    <property type="entry name" value="HTH_AraC"/>
</dbReference>
<dbReference type="RefSeq" id="WP_138320288.1">
    <property type="nucleotide sequence ID" value="NZ_VCBC01000011.1"/>
</dbReference>
<organism evidence="5 6">
    <name type="scientific">Thalassotalea litorea</name>
    <dbReference type="NCBI Taxonomy" id="2020715"/>
    <lineage>
        <taxon>Bacteria</taxon>
        <taxon>Pseudomonadati</taxon>
        <taxon>Pseudomonadota</taxon>
        <taxon>Gammaproteobacteria</taxon>
        <taxon>Alteromonadales</taxon>
        <taxon>Colwelliaceae</taxon>
        <taxon>Thalassotalea</taxon>
    </lineage>
</organism>
<evidence type="ECO:0000256" key="3">
    <source>
        <dbReference type="ARBA" id="ARBA00023163"/>
    </source>
</evidence>
<comment type="caution">
    <text evidence="5">The sequence shown here is derived from an EMBL/GenBank/DDBJ whole genome shotgun (WGS) entry which is preliminary data.</text>
</comment>
<dbReference type="Gene3D" id="3.30.450.20">
    <property type="entry name" value="PAS domain"/>
    <property type="match status" value="1"/>
</dbReference>
<feature type="domain" description="HTH araC/xylS-type" evidence="4">
    <location>
        <begin position="140"/>
        <end position="238"/>
    </location>
</feature>
<dbReference type="GO" id="GO:0043565">
    <property type="term" value="F:sequence-specific DNA binding"/>
    <property type="evidence" value="ECO:0007669"/>
    <property type="project" value="InterPro"/>
</dbReference>
<dbReference type="InterPro" id="IPR013656">
    <property type="entry name" value="PAS_4"/>
</dbReference>
<dbReference type="Pfam" id="PF12833">
    <property type="entry name" value="HTH_18"/>
    <property type="match status" value="1"/>
</dbReference>
<dbReference type="InterPro" id="IPR035965">
    <property type="entry name" value="PAS-like_dom_sf"/>
</dbReference>
<dbReference type="GO" id="GO:0003700">
    <property type="term" value="F:DNA-binding transcription factor activity"/>
    <property type="evidence" value="ECO:0007669"/>
    <property type="project" value="InterPro"/>
</dbReference>
<evidence type="ECO:0000256" key="2">
    <source>
        <dbReference type="ARBA" id="ARBA00023125"/>
    </source>
</evidence>
<dbReference type="SUPFAM" id="SSF55785">
    <property type="entry name" value="PYP-like sensor domain (PAS domain)"/>
    <property type="match status" value="1"/>
</dbReference>
<dbReference type="Pfam" id="PF08448">
    <property type="entry name" value="PAS_4"/>
    <property type="match status" value="1"/>
</dbReference>
<dbReference type="EMBL" id="VCBC01000011">
    <property type="protein sequence ID" value="TLU64305.1"/>
    <property type="molecule type" value="Genomic_DNA"/>
</dbReference>
<evidence type="ECO:0000256" key="1">
    <source>
        <dbReference type="ARBA" id="ARBA00023015"/>
    </source>
</evidence>
<dbReference type="Gene3D" id="1.10.10.60">
    <property type="entry name" value="Homeodomain-like"/>
    <property type="match status" value="2"/>
</dbReference>
<keyword evidence="2" id="KW-0238">DNA-binding</keyword>
<reference evidence="5 6" key="1">
    <citation type="submission" date="2019-05" db="EMBL/GenBank/DDBJ databases">
        <title>Genome sequences of Thalassotalea litorea 1K03283.</title>
        <authorList>
            <person name="Zhang D."/>
        </authorList>
    </citation>
    <scope>NUCLEOTIDE SEQUENCE [LARGE SCALE GENOMIC DNA]</scope>
    <source>
        <strain evidence="5 6">MCCC 1K03283</strain>
    </source>
</reference>
<evidence type="ECO:0000313" key="5">
    <source>
        <dbReference type="EMBL" id="TLU64305.1"/>
    </source>
</evidence>
<dbReference type="InterPro" id="IPR009057">
    <property type="entry name" value="Homeodomain-like_sf"/>
</dbReference>
<dbReference type="PANTHER" id="PTHR43280">
    <property type="entry name" value="ARAC-FAMILY TRANSCRIPTIONAL REGULATOR"/>
    <property type="match status" value="1"/>
</dbReference>
<dbReference type="SMART" id="SM00342">
    <property type="entry name" value="HTH_ARAC"/>
    <property type="match status" value="1"/>
</dbReference>
<proteinExistence type="predicted"/>
<dbReference type="AlphaFoldDB" id="A0A5R9IFJ2"/>
<keyword evidence="6" id="KW-1185">Reference proteome</keyword>
<keyword evidence="3" id="KW-0804">Transcription</keyword>
<dbReference type="InterPro" id="IPR020449">
    <property type="entry name" value="Tscrpt_reg_AraC-type_HTH"/>
</dbReference>
<dbReference type="PRINTS" id="PR00032">
    <property type="entry name" value="HTHARAC"/>
</dbReference>